<dbReference type="AlphaFoldDB" id="A0AAW2ECG1"/>
<organism evidence="1 2">
    <name type="scientific">Cardiocondyla obscurior</name>
    <dbReference type="NCBI Taxonomy" id="286306"/>
    <lineage>
        <taxon>Eukaryota</taxon>
        <taxon>Metazoa</taxon>
        <taxon>Ecdysozoa</taxon>
        <taxon>Arthropoda</taxon>
        <taxon>Hexapoda</taxon>
        <taxon>Insecta</taxon>
        <taxon>Pterygota</taxon>
        <taxon>Neoptera</taxon>
        <taxon>Endopterygota</taxon>
        <taxon>Hymenoptera</taxon>
        <taxon>Apocrita</taxon>
        <taxon>Aculeata</taxon>
        <taxon>Formicoidea</taxon>
        <taxon>Formicidae</taxon>
        <taxon>Myrmicinae</taxon>
        <taxon>Cardiocondyla</taxon>
    </lineage>
</organism>
<sequence length="117" mass="13603">MCTIEDAVKDTARKIIPVDQICSCREKFSDKKKKKKNLKKCAMSNLLENGSKVRDGSRCVATDGSDVRFWSQRIRTDCETRCKPTLNRNNLNCNGKQIFLNVNYLDFLFLFFFFNCI</sequence>
<comment type="caution">
    <text evidence="1">The sequence shown here is derived from an EMBL/GenBank/DDBJ whole genome shotgun (WGS) entry which is preliminary data.</text>
</comment>
<evidence type="ECO:0000313" key="1">
    <source>
        <dbReference type="EMBL" id="KAL0100655.1"/>
    </source>
</evidence>
<evidence type="ECO:0000313" key="2">
    <source>
        <dbReference type="Proteomes" id="UP001430953"/>
    </source>
</evidence>
<reference evidence="1 2" key="1">
    <citation type="submission" date="2023-03" db="EMBL/GenBank/DDBJ databases">
        <title>High recombination rates correlate with genetic variation in Cardiocondyla obscurior ants.</title>
        <authorList>
            <person name="Errbii M."/>
        </authorList>
    </citation>
    <scope>NUCLEOTIDE SEQUENCE [LARGE SCALE GENOMIC DNA]</scope>
    <source>
        <strain evidence="1">Alpha-2009</strain>
        <tissue evidence="1">Whole body</tissue>
    </source>
</reference>
<protein>
    <submittedName>
        <fullName evidence="1">Uncharacterized protein</fullName>
    </submittedName>
</protein>
<dbReference type="Proteomes" id="UP001430953">
    <property type="component" value="Unassembled WGS sequence"/>
</dbReference>
<name>A0AAW2ECG1_9HYME</name>
<gene>
    <name evidence="1" type="ORF">PUN28_019207</name>
</gene>
<proteinExistence type="predicted"/>
<keyword evidence="2" id="KW-1185">Reference proteome</keyword>
<dbReference type="EMBL" id="JADYXP020000025">
    <property type="protein sequence ID" value="KAL0100655.1"/>
    <property type="molecule type" value="Genomic_DNA"/>
</dbReference>
<accession>A0AAW2ECG1</accession>